<dbReference type="Proteomes" id="UP000494115">
    <property type="component" value="Unassembled WGS sequence"/>
</dbReference>
<organism evidence="2 3">
    <name type="scientific">Pararobbsia alpina</name>
    <dbReference type="NCBI Taxonomy" id="621374"/>
    <lineage>
        <taxon>Bacteria</taxon>
        <taxon>Pseudomonadati</taxon>
        <taxon>Pseudomonadota</taxon>
        <taxon>Betaproteobacteria</taxon>
        <taxon>Burkholderiales</taxon>
        <taxon>Burkholderiaceae</taxon>
        <taxon>Pararobbsia</taxon>
    </lineage>
</organism>
<keyword evidence="3" id="KW-1185">Reference proteome</keyword>
<dbReference type="InterPro" id="IPR046696">
    <property type="entry name" value="DUF6566"/>
</dbReference>
<reference evidence="2 3" key="1">
    <citation type="submission" date="2020-04" db="EMBL/GenBank/DDBJ databases">
        <authorList>
            <person name="De Canck E."/>
        </authorList>
    </citation>
    <scope>NUCLEOTIDE SEQUENCE [LARGE SCALE GENOMIC DNA]</scope>
    <source>
        <strain evidence="2 3">LMG 28138</strain>
    </source>
</reference>
<protein>
    <recommendedName>
        <fullName evidence="1">DUF6566 domain-containing protein</fullName>
    </recommendedName>
</protein>
<dbReference type="AlphaFoldDB" id="A0A6S7D304"/>
<name>A0A6S7D304_9BURK</name>
<feature type="domain" description="DUF6566" evidence="1">
    <location>
        <begin position="21"/>
        <end position="96"/>
    </location>
</feature>
<dbReference type="Pfam" id="PF20204">
    <property type="entry name" value="DUF6566"/>
    <property type="match status" value="1"/>
</dbReference>
<evidence type="ECO:0000259" key="1">
    <source>
        <dbReference type="Pfam" id="PF20204"/>
    </source>
</evidence>
<accession>A0A6S7D304</accession>
<proteinExistence type="predicted"/>
<sequence length="98" mass="11467">MRTEFALPDGRLGTKPERLTHTHVFEHRGYEIVVKPVQNAYDAWQAKVSVRHADSTVAEFLPETIQPEWLTQEEAVRDGIEWGTRFVDHKVRESHNRM</sequence>
<dbReference type="EMBL" id="CADIKM010000068">
    <property type="protein sequence ID" value="CAB3804874.1"/>
    <property type="molecule type" value="Genomic_DNA"/>
</dbReference>
<evidence type="ECO:0000313" key="3">
    <source>
        <dbReference type="Proteomes" id="UP000494115"/>
    </source>
</evidence>
<evidence type="ECO:0000313" key="2">
    <source>
        <dbReference type="EMBL" id="CAB3804874.1"/>
    </source>
</evidence>
<gene>
    <name evidence="2" type="ORF">LMG28138_05587</name>
</gene>